<keyword evidence="1" id="KW-0732">Signal</keyword>
<dbReference type="AlphaFoldDB" id="A0A1J7C845"/>
<feature type="chain" id="PRO_5009644028" description="DUF4270 family protein" evidence="1">
    <location>
        <begin position="19"/>
        <end position="441"/>
    </location>
</feature>
<reference evidence="2 3" key="1">
    <citation type="submission" date="2016-10" db="EMBL/GenBank/DDBJ databases">
        <title>Draft Genome Sequence of Rhizobacteria Flavobacterium johnsoniae CI04.</title>
        <authorList>
            <person name="Bravo J.I."/>
            <person name="Lozano G.L."/>
            <person name="Handelsman J."/>
        </authorList>
    </citation>
    <scope>NUCLEOTIDE SEQUENCE [LARGE SCALE GENOMIC DNA]</scope>
    <source>
        <strain evidence="2 3">CI04</strain>
    </source>
</reference>
<evidence type="ECO:0000313" key="3">
    <source>
        <dbReference type="Proteomes" id="UP000182826"/>
    </source>
</evidence>
<dbReference type="Proteomes" id="UP000182826">
    <property type="component" value="Unassembled WGS sequence"/>
</dbReference>
<dbReference type="RefSeq" id="WP_071636367.1">
    <property type="nucleotide sequence ID" value="NZ_MLFK01000006.1"/>
</dbReference>
<protein>
    <recommendedName>
        <fullName evidence="4">DUF4270 family protein</fullName>
    </recommendedName>
</protein>
<dbReference type="EMBL" id="MLFK01000006">
    <property type="protein sequence ID" value="OIV41873.1"/>
    <property type="molecule type" value="Genomic_DNA"/>
</dbReference>
<keyword evidence="3" id="KW-1185">Reference proteome</keyword>
<dbReference type="Pfam" id="PF14092">
    <property type="entry name" value="DUF4270"/>
    <property type="match status" value="1"/>
</dbReference>
<evidence type="ECO:0000313" key="2">
    <source>
        <dbReference type="EMBL" id="OIV41873.1"/>
    </source>
</evidence>
<comment type="caution">
    <text evidence="2">The sequence shown here is derived from an EMBL/GenBank/DDBJ whole genome shotgun (WGS) entry which is preliminary data.</text>
</comment>
<sequence>MRKFILLLFFVFTIFSCGTDTDAGKFVVGSDYLAVNNKVILVDTVTVDMSTINIDSLLTSSQSRILIGNYDDPVFGKVKSNSYFQLSGTSYALNNSGSDTETANLVFDSISMILKYDNYYYGDTTQVQKFDIHRLTQKVKPNTDDSSFYNSSTLSYSDESLGTISYKPRPLEKDSINIKMSTAFGEGIFQKIKSREVTDFDSFTEYLKGLVLVPSTSNSSSVIGFHTSTSKIRLYYSKYKSDKEDSYYIDFSVLDIAKQFNSISSDKTGTLIQNLPVSSSKLSSSLTNKQGFIQSGTGVACRIDFPNIKQLKYISDNGAIVDAQLLLKPVNNSYSEKYPLADSLRVYVADNLNRLSSPLLNSAGSAVYGILNKKSDEFNENIGYTIPLGNFLQKEMLKTSDSRSSLILMLPGISKAVNRIVLGDQKHLDNKIQLKIYYISY</sequence>
<proteinExistence type="predicted"/>
<dbReference type="OrthoDB" id="1092930at2"/>
<evidence type="ECO:0000256" key="1">
    <source>
        <dbReference type="SAM" id="SignalP"/>
    </source>
</evidence>
<feature type="signal peptide" evidence="1">
    <location>
        <begin position="1"/>
        <end position="18"/>
    </location>
</feature>
<name>A0A1J7C845_FLAJO</name>
<organism evidence="2 3">
    <name type="scientific">Flavobacterium johnsoniae</name>
    <name type="common">Cytophaga johnsonae</name>
    <dbReference type="NCBI Taxonomy" id="986"/>
    <lineage>
        <taxon>Bacteria</taxon>
        <taxon>Pseudomonadati</taxon>
        <taxon>Bacteroidota</taxon>
        <taxon>Flavobacteriia</taxon>
        <taxon>Flavobacteriales</taxon>
        <taxon>Flavobacteriaceae</taxon>
        <taxon>Flavobacterium</taxon>
    </lineage>
</organism>
<gene>
    <name evidence="2" type="ORF">BKM63_09415</name>
</gene>
<evidence type="ECO:0008006" key="4">
    <source>
        <dbReference type="Google" id="ProtNLM"/>
    </source>
</evidence>
<dbReference type="PROSITE" id="PS51257">
    <property type="entry name" value="PROKAR_LIPOPROTEIN"/>
    <property type="match status" value="1"/>
</dbReference>
<dbReference type="InterPro" id="IPR025366">
    <property type="entry name" value="DUF4270"/>
</dbReference>
<accession>A0A1J7C845</accession>